<dbReference type="GO" id="GO:0005737">
    <property type="term" value="C:cytoplasm"/>
    <property type="evidence" value="ECO:0007669"/>
    <property type="project" value="UniProtKB-SubCell"/>
</dbReference>
<feature type="active site" evidence="9">
    <location>
        <position position="192"/>
    </location>
</feature>
<dbReference type="Pfam" id="PF02899">
    <property type="entry name" value="Phage_int_SAM_1"/>
    <property type="match status" value="1"/>
</dbReference>
<dbReference type="OrthoDB" id="9801717at2"/>
<dbReference type="InterPro" id="IPR002104">
    <property type="entry name" value="Integrase_catalytic"/>
</dbReference>
<proteinExistence type="inferred from homology"/>
<dbReference type="Pfam" id="PF00589">
    <property type="entry name" value="Phage_integrase"/>
    <property type="match status" value="1"/>
</dbReference>
<name>A0L4T4_MAGMM</name>
<dbReference type="GO" id="GO:0007059">
    <property type="term" value="P:chromosome segregation"/>
    <property type="evidence" value="ECO:0007669"/>
    <property type="project" value="UniProtKB-UniRule"/>
</dbReference>
<dbReference type="STRING" id="156889.Mmc1_0452"/>
<feature type="active site" evidence="9">
    <location>
        <position position="167"/>
    </location>
</feature>
<keyword evidence="14" id="KW-1185">Reference proteome</keyword>
<evidence type="ECO:0000256" key="4">
    <source>
        <dbReference type="ARBA" id="ARBA00022829"/>
    </source>
</evidence>
<feature type="active site" evidence="9">
    <location>
        <position position="289"/>
    </location>
</feature>
<accession>A0L4T4</accession>
<dbReference type="InterPro" id="IPR010998">
    <property type="entry name" value="Integrase_recombinase_N"/>
</dbReference>
<dbReference type="InterPro" id="IPR013762">
    <property type="entry name" value="Integrase-like_cat_sf"/>
</dbReference>
<dbReference type="InterPro" id="IPR050090">
    <property type="entry name" value="Tyrosine_recombinase_XerCD"/>
</dbReference>
<dbReference type="GO" id="GO:0003677">
    <property type="term" value="F:DNA binding"/>
    <property type="evidence" value="ECO:0007669"/>
    <property type="project" value="UniProtKB-UniRule"/>
</dbReference>
<dbReference type="InterPro" id="IPR023009">
    <property type="entry name" value="Tyrosine_recombinase_XerC/XerD"/>
</dbReference>
<keyword evidence="6 9" id="KW-0238">DNA-binding</keyword>
<evidence type="ECO:0000256" key="1">
    <source>
        <dbReference type="ARBA" id="ARBA00004496"/>
    </source>
</evidence>
<keyword evidence="7 9" id="KW-0233">DNA recombination</keyword>
<dbReference type="PROSITE" id="PS51900">
    <property type="entry name" value="CB"/>
    <property type="match status" value="1"/>
</dbReference>
<dbReference type="AlphaFoldDB" id="A0L4T4"/>
<evidence type="ECO:0000256" key="2">
    <source>
        <dbReference type="ARBA" id="ARBA00022490"/>
    </source>
</evidence>
<dbReference type="InterPro" id="IPR004107">
    <property type="entry name" value="Integrase_SAM-like_N"/>
</dbReference>
<keyword evidence="2 9" id="KW-0963">Cytoplasm</keyword>
<comment type="function">
    <text evidence="9">Site-specific tyrosine recombinase, which acts by catalyzing the cutting and rejoining of the recombining DNA molecules. The XerC-XerD complex is essential to convert dimers of the bacterial chromosome into monomers to permit their segregation at cell division. It also contributes to the segregational stability of plasmids.</text>
</comment>
<dbReference type="PROSITE" id="PS51898">
    <property type="entry name" value="TYR_RECOMBINASE"/>
    <property type="match status" value="1"/>
</dbReference>
<dbReference type="SUPFAM" id="SSF56349">
    <property type="entry name" value="DNA breaking-rejoining enzymes"/>
    <property type="match status" value="1"/>
</dbReference>
<feature type="compositionally biased region" description="Polar residues" evidence="10">
    <location>
        <begin position="323"/>
        <end position="335"/>
    </location>
</feature>
<evidence type="ECO:0000256" key="10">
    <source>
        <dbReference type="SAM" id="MobiDB-lite"/>
    </source>
</evidence>
<dbReference type="Gene3D" id="1.10.443.10">
    <property type="entry name" value="Intergrase catalytic core"/>
    <property type="match status" value="1"/>
</dbReference>
<dbReference type="GO" id="GO:0051301">
    <property type="term" value="P:cell division"/>
    <property type="evidence" value="ECO:0007669"/>
    <property type="project" value="UniProtKB-KW"/>
</dbReference>
<evidence type="ECO:0000313" key="14">
    <source>
        <dbReference type="Proteomes" id="UP000002586"/>
    </source>
</evidence>
<dbReference type="GO" id="GO:0009037">
    <property type="term" value="F:tyrosine-based site-specific recombinase activity"/>
    <property type="evidence" value="ECO:0007669"/>
    <property type="project" value="UniProtKB-UniRule"/>
</dbReference>
<evidence type="ECO:0000313" key="13">
    <source>
        <dbReference type="EMBL" id="ABK42977.1"/>
    </source>
</evidence>
<keyword evidence="4 9" id="KW-0159">Chromosome partition</keyword>
<dbReference type="PANTHER" id="PTHR30349:SF81">
    <property type="entry name" value="TYROSINE RECOMBINASE XERC"/>
    <property type="match status" value="1"/>
</dbReference>
<reference evidence="13 14" key="2">
    <citation type="journal article" date="2012" name="Int. J. Syst. Evol. Microbiol.">
        <title>Magnetococcus marinus gen. nov., sp. nov., a marine, magnetotactic bacterium that represents a novel lineage (Magnetococcaceae fam. nov.; Magnetococcales ord. nov.) at the base of the Alphaproteobacteria.</title>
        <authorList>
            <person name="Bazylinski D.A."/>
            <person name="Williams T.J."/>
            <person name="Lefevre C.T."/>
            <person name="Berg R.J."/>
            <person name="Zhang C.L."/>
            <person name="Bowser S.S."/>
            <person name="Dean A.J."/>
            <person name="Beveridge T.J."/>
        </authorList>
    </citation>
    <scope>NUCLEOTIDE SEQUENCE [LARGE SCALE GENOMIC DNA]</scope>
    <source>
        <strain evidence="14">ATCC BAA-1437 / JCM 17883 / MC-1</strain>
    </source>
</reference>
<sequence>MELPYLQRFFDHLMQERRLSVHTEKGYRRDLEAFSAFYAEYEGEPLTPTKLAQLDGDHILAFLGRGHREGLARTTMQRRMAALRAWFNYMQREGLVSGNPAAAVSSPKAPKRLPRAPSVEQTLNLLDKSTPRPLSPEASDFDTSAWAVLRSLRDTALLELLYSAGLRISEACNLDRADVDLRGGELRVRHGKGGKQRMVPLGRTAVAAIEAWLQARTRAKPQLDPMGPIFTGQLGKRLNSREGQRLLEKWRARLDLPESVTPHALRHAFATHLLQAGADLRAIQEMMGHASLSATQKYTHLDMQALAKVYDAAHPRAQRRTPRPSTTPQFQKDLP</sequence>
<evidence type="ECO:0000256" key="6">
    <source>
        <dbReference type="ARBA" id="ARBA00023125"/>
    </source>
</evidence>
<gene>
    <name evidence="9" type="primary">xerC</name>
    <name evidence="13" type="ordered locus">Mmc1_0452</name>
</gene>
<feature type="domain" description="Tyr recombinase" evidence="11">
    <location>
        <begin position="108"/>
        <end position="311"/>
    </location>
</feature>
<evidence type="ECO:0000256" key="9">
    <source>
        <dbReference type="HAMAP-Rule" id="MF_01808"/>
    </source>
</evidence>
<dbReference type="InterPro" id="IPR011010">
    <property type="entry name" value="DNA_brk_join_enz"/>
</dbReference>
<dbReference type="Proteomes" id="UP000002586">
    <property type="component" value="Chromosome"/>
</dbReference>
<feature type="domain" description="Core-binding (CB)" evidence="12">
    <location>
        <begin position="1"/>
        <end position="91"/>
    </location>
</feature>
<evidence type="ECO:0000259" key="12">
    <source>
        <dbReference type="PROSITE" id="PS51900"/>
    </source>
</evidence>
<evidence type="ECO:0000259" key="11">
    <source>
        <dbReference type="PROSITE" id="PS51898"/>
    </source>
</evidence>
<dbReference type="eggNOG" id="COG4973">
    <property type="taxonomic scope" value="Bacteria"/>
</dbReference>
<protein>
    <recommendedName>
        <fullName evidence="9">Tyrosine recombinase XerC</fullName>
    </recommendedName>
</protein>
<feature type="active site" evidence="9">
    <location>
        <position position="266"/>
    </location>
</feature>
<keyword evidence="8 9" id="KW-0131">Cell cycle</keyword>
<dbReference type="GO" id="GO:0006313">
    <property type="term" value="P:DNA transposition"/>
    <property type="evidence" value="ECO:0007669"/>
    <property type="project" value="UniProtKB-UniRule"/>
</dbReference>
<dbReference type="RefSeq" id="WP_011712147.1">
    <property type="nucleotide sequence ID" value="NC_008576.1"/>
</dbReference>
<dbReference type="CDD" id="cd00798">
    <property type="entry name" value="INT_XerDC_C"/>
    <property type="match status" value="1"/>
</dbReference>
<evidence type="ECO:0000256" key="7">
    <source>
        <dbReference type="ARBA" id="ARBA00023172"/>
    </source>
</evidence>
<dbReference type="EMBL" id="CP000471">
    <property type="protein sequence ID" value="ABK42977.1"/>
    <property type="molecule type" value="Genomic_DNA"/>
</dbReference>
<comment type="similarity">
    <text evidence="9">Belongs to the 'phage' integrase family. XerC subfamily.</text>
</comment>
<feature type="region of interest" description="Disordered" evidence="10">
    <location>
        <begin position="313"/>
        <end position="335"/>
    </location>
</feature>
<dbReference type="Gene3D" id="1.10.150.130">
    <property type="match status" value="1"/>
</dbReference>
<feature type="active site" evidence="9">
    <location>
        <position position="263"/>
    </location>
</feature>
<organism evidence="13 14">
    <name type="scientific">Magnetococcus marinus (strain ATCC BAA-1437 / JCM 17883 / MC-1)</name>
    <dbReference type="NCBI Taxonomy" id="156889"/>
    <lineage>
        <taxon>Bacteria</taxon>
        <taxon>Pseudomonadati</taxon>
        <taxon>Pseudomonadota</taxon>
        <taxon>Magnetococcia</taxon>
        <taxon>Magnetococcales</taxon>
        <taxon>Magnetococcaceae</taxon>
        <taxon>Magnetococcus</taxon>
    </lineage>
</organism>
<feature type="active site" description="O-(3'-phospho-DNA)-tyrosine intermediate" evidence="9">
    <location>
        <position position="298"/>
    </location>
</feature>
<comment type="subcellular location">
    <subcellularLocation>
        <location evidence="1 9">Cytoplasm</location>
    </subcellularLocation>
</comment>
<keyword evidence="5 9" id="KW-0229">DNA integration</keyword>
<evidence type="ECO:0000256" key="5">
    <source>
        <dbReference type="ARBA" id="ARBA00022908"/>
    </source>
</evidence>
<dbReference type="PANTHER" id="PTHR30349">
    <property type="entry name" value="PHAGE INTEGRASE-RELATED"/>
    <property type="match status" value="1"/>
</dbReference>
<dbReference type="HOGENOM" id="CLU_027562_9_0_5"/>
<keyword evidence="3 9" id="KW-0132">Cell division</keyword>
<reference evidence="14" key="1">
    <citation type="journal article" date="2009" name="Appl. Environ. Microbiol.">
        <title>Complete genome sequence of the chemolithoautotrophic marine magnetotactic coccus strain MC-1.</title>
        <authorList>
            <person name="Schubbe S."/>
            <person name="Williams T.J."/>
            <person name="Xie G."/>
            <person name="Kiss H.E."/>
            <person name="Brettin T.S."/>
            <person name="Martinez D."/>
            <person name="Ross C.A."/>
            <person name="Schuler D."/>
            <person name="Cox B.L."/>
            <person name="Nealson K.H."/>
            <person name="Bazylinski D.A."/>
        </authorList>
    </citation>
    <scope>NUCLEOTIDE SEQUENCE [LARGE SCALE GENOMIC DNA]</scope>
    <source>
        <strain evidence="14">ATCC BAA-1437 / JCM 17883 / MC-1</strain>
    </source>
</reference>
<evidence type="ECO:0000256" key="3">
    <source>
        <dbReference type="ARBA" id="ARBA00022618"/>
    </source>
</evidence>
<dbReference type="InterPro" id="IPR044068">
    <property type="entry name" value="CB"/>
</dbReference>
<dbReference type="KEGG" id="mgm:Mmc1_0452"/>
<evidence type="ECO:0000256" key="8">
    <source>
        <dbReference type="ARBA" id="ARBA00023306"/>
    </source>
</evidence>
<dbReference type="HAMAP" id="MF_01808">
    <property type="entry name" value="Recomb_XerC_XerD"/>
    <property type="match status" value="1"/>
</dbReference>
<comment type="subunit">
    <text evidence="9">Forms a cyclic heterotetrameric complex composed of two molecules of XerC and two molecules of XerD.</text>
</comment>